<sequence length="36" mass="3885">MADQAQSLISHCRVLPIPDFSPVPVLSLRYCPAVGC</sequence>
<accession>J9C2L4</accession>
<proteinExistence type="predicted"/>
<name>J9C2L4_9ZZZZ</name>
<gene>
    <name evidence="1" type="ORF">EVA_17853</name>
</gene>
<protein>
    <submittedName>
        <fullName evidence="1">Uncharacterized protein</fullName>
    </submittedName>
</protein>
<dbReference type="EMBL" id="AMCI01006610">
    <property type="protein sequence ID" value="EJW94040.1"/>
    <property type="molecule type" value="Genomic_DNA"/>
</dbReference>
<evidence type="ECO:0000313" key="1">
    <source>
        <dbReference type="EMBL" id="EJW94040.1"/>
    </source>
</evidence>
<organism evidence="1">
    <name type="scientific">gut metagenome</name>
    <dbReference type="NCBI Taxonomy" id="749906"/>
    <lineage>
        <taxon>unclassified sequences</taxon>
        <taxon>metagenomes</taxon>
        <taxon>organismal metagenomes</taxon>
    </lineage>
</organism>
<comment type="caution">
    <text evidence="1">The sequence shown here is derived from an EMBL/GenBank/DDBJ whole genome shotgun (WGS) entry which is preliminary data.</text>
</comment>
<dbReference type="AlphaFoldDB" id="J9C2L4"/>
<reference evidence="1" key="1">
    <citation type="journal article" date="2012" name="PLoS ONE">
        <title>Gene sets for utilization of primary and secondary nutrition supplies in the distal gut of endangered iberian lynx.</title>
        <authorList>
            <person name="Alcaide M."/>
            <person name="Messina E."/>
            <person name="Richter M."/>
            <person name="Bargiela R."/>
            <person name="Peplies J."/>
            <person name="Huws S.A."/>
            <person name="Newbold C.J."/>
            <person name="Golyshin P.N."/>
            <person name="Simon M.A."/>
            <person name="Lopez G."/>
            <person name="Yakimov M.M."/>
            <person name="Ferrer M."/>
        </authorList>
    </citation>
    <scope>NUCLEOTIDE SEQUENCE</scope>
</reference>